<comment type="caution">
    <text evidence="1">The sequence shown here is derived from an EMBL/GenBank/DDBJ whole genome shotgun (WGS) entry which is preliminary data.</text>
</comment>
<dbReference type="EMBL" id="MGJL01000020">
    <property type="protein sequence ID" value="OGN07717.1"/>
    <property type="molecule type" value="Genomic_DNA"/>
</dbReference>
<dbReference type="InterPro" id="IPR029063">
    <property type="entry name" value="SAM-dependent_MTases_sf"/>
</dbReference>
<dbReference type="SUPFAM" id="SSF53335">
    <property type="entry name" value="S-adenosyl-L-methionine-dependent methyltransferases"/>
    <property type="match status" value="1"/>
</dbReference>
<evidence type="ECO:0000313" key="1">
    <source>
        <dbReference type="EMBL" id="OGN07717.1"/>
    </source>
</evidence>
<evidence type="ECO:0000313" key="2">
    <source>
        <dbReference type="Proteomes" id="UP000178023"/>
    </source>
</evidence>
<dbReference type="Proteomes" id="UP000178023">
    <property type="component" value="Unassembled WGS sequence"/>
</dbReference>
<proteinExistence type="predicted"/>
<evidence type="ECO:0008006" key="3">
    <source>
        <dbReference type="Google" id="ProtNLM"/>
    </source>
</evidence>
<reference evidence="1 2" key="1">
    <citation type="journal article" date="2016" name="Nat. Commun.">
        <title>Thousands of microbial genomes shed light on interconnected biogeochemical processes in an aquifer system.</title>
        <authorList>
            <person name="Anantharaman K."/>
            <person name="Brown C.T."/>
            <person name="Hug L.A."/>
            <person name="Sharon I."/>
            <person name="Castelle C.J."/>
            <person name="Probst A.J."/>
            <person name="Thomas B.C."/>
            <person name="Singh A."/>
            <person name="Wilkins M.J."/>
            <person name="Karaoz U."/>
            <person name="Brodie E.L."/>
            <person name="Williams K.H."/>
            <person name="Hubbard S.S."/>
            <person name="Banfield J.F."/>
        </authorList>
    </citation>
    <scope>NUCLEOTIDE SEQUENCE [LARGE SCALE GENOMIC DNA]</scope>
</reference>
<name>A0A1F8F3K3_9BACT</name>
<gene>
    <name evidence="1" type="ORF">A2750_03810</name>
</gene>
<protein>
    <recommendedName>
        <fullName evidence="3">Methyltransferase domain-containing protein</fullName>
    </recommendedName>
</protein>
<dbReference type="AlphaFoldDB" id="A0A1F8F3K3"/>
<organism evidence="1 2">
    <name type="scientific">Candidatus Yanofskybacteria bacterium RIFCSPHIGHO2_01_FULL_45_42</name>
    <dbReference type="NCBI Taxonomy" id="1802671"/>
    <lineage>
        <taxon>Bacteria</taxon>
        <taxon>Candidatus Yanofskyibacteriota</taxon>
    </lineage>
</organism>
<sequence>MRFIYRHPKIYGFLISFIHSRALLEQFKKEVGRNHSIFDVAAGYGGMAEFIDSPNSYCGIDANEKFVEHGCRQGLNLKIKNIFDETAYQKSDIFLAVDIIHHLPEEKLSELFDLIFKHAGQKVIVLEPAFVSVTYRYWIFGRFLGWFFRKFDADGVNDIQRWFSENEYEDLFKRRIGSDLGKAFSVRYRRLGCYWLAVFENLAVR</sequence>
<dbReference type="Gene3D" id="3.40.50.150">
    <property type="entry name" value="Vaccinia Virus protein VP39"/>
    <property type="match status" value="1"/>
</dbReference>
<accession>A0A1F8F3K3</accession>